<sequence>MKQVIMEKINFYKMRECDQNFPFCVLFNLNIVKTLSHSPIKTVTSNTRIKCFAHRNIPSVFQYKTKKNKDKIKTAQKTITKTFLERNGIMCNKYDTKKKTKQHHAFLNKTKQPKKTNLTNKINFLVVMYIWSQYIMLISKMTGKKLYNTQKPKSNQRVQNQLEEKAIYITFPLDQLNLMFLSVWFFKKNKTSLTVVCMQLFIDILF</sequence>
<feature type="transmembrane region" description="Helical" evidence="1">
    <location>
        <begin position="166"/>
        <end position="186"/>
    </location>
</feature>
<gene>
    <name evidence="2" type="ORF">RFI_32092</name>
</gene>
<dbReference type="AlphaFoldDB" id="X6LX43"/>
<proteinExistence type="predicted"/>
<evidence type="ECO:0000313" key="2">
    <source>
        <dbReference type="EMBL" id="ETO05305.1"/>
    </source>
</evidence>
<name>X6LX43_RETFI</name>
<feature type="transmembrane region" description="Helical" evidence="1">
    <location>
        <begin position="122"/>
        <end position="139"/>
    </location>
</feature>
<organism evidence="2 3">
    <name type="scientific">Reticulomyxa filosa</name>
    <dbReference type="NCBI Taxonomy" id="46433"/>
    <lineage>
        <taxon>Eukaryota</taxon>
        <taxon>Sar</taxon>
        <taxon>Rhizaria</taxon>
        <taxon>Retaria</taxon>
        <taxon>Foraminifera</taxon>
        <taxon>Monothalamids</taxon>
        <taxon>Reticulomyxidae</taxon>
        <taxon>Reticulomyxa</taxon>
    </lineage>
</organism>
<dbReference type="EMBL" id="ASPP01028289">
    <property type="protein sequence ID" value="ETO05305.1"/>
    <property type="molecule type" value="Genomic_DNA"/>
</dbReference>
<accession>X6LX43</accession>
<evidence type="ECO:0000256" key="1">
    <source>
        <dbReference type="SAM" id="Phobius"/>
    </source>
</evidence>
<keyword evidence="1" id="KW-0472">Membrane</keyword>
<evidence type="ECO:0008006" key="4">
    <source>
        <dbReference type="Google" id="ProtNLM"/>
    </source>
</evidence>
<evidence type="ECO:0000313" key="3">
    <source>
        <dbReference type="Proteomes" id="UP000023152"/>
    </source>
</evidence>
<reference evidence="2 3" key="1">
    <citation type="journal article" date="2013" name="Curr. Biol.">
        <title>The Genome of the Foraminiferan Reticulomyxa filosa.</title>
        <authorList>
            <person name="Glockner G."/>
            <person name="Hulsmann N."/>
            <person name="Schleicher M."/>
            <person name="Noegel A.A."/>
            <person name="Eichinger L."/>
            <person name="Gallinger C."/>
            <person name="Pawlowski J."/>
            <person name="Sierra R."/>
            <person name="Euteneuer U."/>
            <person name="Pillet L."/>
            <person name="Moustafa A."/>
            <person name="Platzer M."/>
            <person name="Groth M."/>
            <person name="Szafranski K."/>
            <person name="Schliwa M."/>
        </authorList>
    </citation>
    <scope>NUCLEOTIDE SEQUENCE [LARGE SCALE GENOMIC DNA]</scope>
</reference>
<protein>
    <recommendedName>
        <fullName evidence="4">Transmembrane protein</fullName>
    </recommendedName>
</protein>
<keyword evidence="1" id="KW-0812">Transmembrane</keyword>
<keyword evidence="1" id="KW-1133">Transmembrane helix</keyword>
<keyword evidence="3" id="KW-1185">Reference proteome</keyword>
<comment type="caution">
    <text evidence="2">The sequence shown here is derived from an EMBL/GenBank/DDBJ whole genome shotgun (WGS) entry which is preliminary data.</text>
</comment>
<dbReference type="Proteomes" id="UP000023152">
    <property type="component" value="Unassembled WGS sequence"/>
</dbReference>